<name>A0A199NWV6_9XANT</name>
<dbReference type="SUPFAM" id="SSF56091">
    <property type="entry name" value="DNA ligase/mRNA capping enzyme, catalytic domain"/>
    <property type="match status" value="1"/>
</dbReference>
<dbReference type="Proteomes" id="UP000093858">
    <property type="component" value="Unassembled WGS sequence"/>
</dbReference>
<dbReference type="Gene3D" id="3.30.470.30">
    <property type="entry name" value="DNA ligase/mRNA capping enzyme"/>
    <property type="match status" value="1"/>
</dbReference>
<evidence type="ECO:0000313" key="2">
    <source>
        <dbReference type="EMBL" id="OAX53479.1"/>
    </source>
</evidence>
<reference evidence="2 3" key="1">
    <citation type="submission" date="2016-04" db="EMBL/GenBank/DDBJ databases">
        <title>Xanthomonas translucens phylogeny.</title>
        <authorList>
            <person name="Langlois P."/>
        </authorList>
    </citation>
    <scope>NUCLEOTIDE SEQUENCE [LARGE SCALE GENOMIC DNA]</scope>
    <source>
        <strain evidence="2 3">B99</strain>
    </source>
</reference>
<organism evidence="2 3">
    <name type="scientific">Xanthomonas graminis pv. poae</name>
    <dbReference type="NCBI Taxonomy" id="227946"/>
    <lineage>
        <taxon>Bacteria</taxon>
        <taxon>Pseudomonadati</taxon>
        <taxon>Pseudomonadota</taxon>
        <taxon>Gammaproteobacteria</taxon>
        <taxon>Lysobacterales</taxon>
        <taxon>Lysobacteraceae</taxon>
        <taxon>Xanthomonas</taxon>
        <taxon>Xanthomonas translucens group</taxon>
        <taxon>Xanthomonas graminis</taxon>
    </lineage>
</organism>
<sequence>MVLCHEHKLAAESDRIAVNAIREAARIERTYPPQFYIWLEYDHWGNSLYSDGRRAMGELFDQVDVQQVLATSGKIQLFGARARYPRTFVLPWSEVTTAGDHPMESAATFIGQRVVASEKLDGQNVTLYRDSFVFKSAWPRAHPSKEWLRAFWETRKDRIPDGWRVCGEFVYLTHTVEYLDLDSYFIGFSVWDASNTCLGWDQTSAFLAERGITRAPVLFDGAFDQAAIERAWRKHNRADSEGYVLRLAGPIRYRDFTRNVGKFIRAGFVQADFSNKAETPCNQMRTGTEQAGPDE</sequence>
<dbReference type="EMBL" id="LWSU01000274">
    <property type="protein sequence ID" value="OAX53479.1"/>
    <property type="molecule type" value="Genomic_DNA"/>
</dbReference>
<proteinExistence type="predicted"/>
<dbReference type="InterPro" id="IPR021122">
    <property type="entry name" value="RNA_ligase_dom_REL/Rnl2"/>
</dbReference>
<dbReference type="Pfam" id="PF09414">
    <property type="entry name" value="RNA_ligase"/>
    <property type="match status" value="1"/>
</dbReference>
<feature type="domain" description="RNA ligase" evidence="1">
    <location>
        <begin position="113"/>
        <end position="263"/>
    </location>
</feature>
<evidence type="ECO:0000313" key="3">
    <source>
        <dbReference type="Proteomes" id="UP000093858"/>
    </source>
</evidence>
<evidence type="ECO:0000259" key="1">
    <source>
        <dbReference type="Pfam" id="PF09414"/>
    </source>
</evidence>
<comment type="caution">
    <text evidence="2">The sequence shown here is derived from an EMBL/GenBank/DDBJ whole genome shotgun (WGS) entry which is preliminary data.</text>
</comment>
<dbReference type="PANTHER" id="PTHR43883">
    <property type="entry name" value="SLR0207 PROTEIN"/>
    <property type="match status" value="1"/>
</dbReference>
<accession>A0A199NWV6</accession>
<dbReference type="PANTHER" id="PTHR43883:SF1">
    <property type="entry name" value="GLUCONOKINASE"/>
    <property type="match status" value="1"/>
</dbReference>
<dbReference type="InterPro" id="IPR052732">
    <property type="entry name" value="Cell-binding_unc_protein"/>
</dbReference>
<gene>
    <name evidence="2" type="ORF">A6R73_07130</name>
</gene>
<protein>
    <recommendedName>
        <fullName evidence="1">RNA ligase domain-containing protein</fullName>
    </recommendedName>
</protein>
<dbReference type="AlphaFoldDB" id="A0A199NWV6"/>